<keyword evidence="4 8" id="KW-1003">Cell membrane</keyword>
<dbReference type="GO" id="GO:0005886">
    <property type="term" value="C:plasma membrane"/>
    <property type="evidence" value="ECO:0007669"/>
    <property type="project" value="UniProtKB-SubCell"/>
</dbReference>
<gene>
    <name evidence="9" type="ORF">EU555_30595</name>
</gene>
<organism evidence="9 10">
    <name type="scientific">Methylobacterium nonmethylotrophicum</name>
    <dbReference type="NCBI Taxonomy" id="1141884"/>
    <lineage>
        <taxon>Bacteria</taxon>
        <taxon>Pseudomonadati</taxon>
        <taxon>Pseudomonadota</taxon>
        <taxon>Alphaproteobacteria</taxon>
        <taxon>Hyphomicrobiales</taxon>
        <taxon>Methylobacteriaceae</taxon>
        <taxon>Methylobacterium</taxon>
    </lineage>
</organism>
<evidence type="ECO:0000256" key="8">
    <source>
        <dbReference type="RuleBase" id="RU363041"/>
    </source>
</evidence>
<dbReference type="OrthoDB" id="5472127at2"/>
<protein>
    <recommendedName>
        <fullName evidence="8">Probable membrane transporter protein</fullName>
    </recommendedName>
</protein>
<sequence length="243" mass="24452">MTPAAAILVGTAVAAAAFVQGTLGVGFALVIAPLLGIVAPALLPGALLLLMLPLNAWVAYRERSALDWPGVRQITFGRVAGGILGLVVLVTLPDRGLQLFVGVATIAAALASLLAPDFSPGRRAYLAAGAATGVTETATGIGGPPLALVYQHRPAAVLRATVALCFLVGEVLSLLLLLAAGRLDGPQVRAAVLLAPPLALGVIASGFAGSLVDGPVLRRLILAFAIVSGIVCLMPPGFLRSTP</sequence>
<evidence type="ECO:0000313" key="9">
    <source>
        <dbReference type="EMBL" id="TGD94922.1"/>
    </source>
</evidence>
<proteinExistence type="inferred from homology"/>
<keyword evidence="6 8" id="KW-1133">Transmembrane helix</keyword>
<evidence type="ECO:0000256" key="4">
    <source>
        <dbReference type="ARBA" id="ARBA00022475"/>
    </source>
</evidence>
<feature type="transmembrane region" description="Helical" evidence="8">
    <location>
        <begin position="156"/>
        <end position="178"/>
    </location>
</feature>
<feature type="transmembrane region" description="Helical" evidence="8">
    <location>
        <begin position="26"/>
        <end position="54"/>
    </location>
</feature>
<dbReference type="Proteomes" id="UP000297535">
    <property type="component" value="Unassembled WGS sequence"/>
</dbReference>
<dbReference type="RefSeq" id="WP_135419112.1">
    <property type="nucleotide sequence ID" value="NZ_SRLB01000036.1"/>
</dbReference>
<dbReference type="Pfam" id="PF01925">
    <property type="entry name" value="TauE"/>
    <property type="match status" value="1"/>
</dbReference>
<keyword evidence="7 8" id="KW-0472">Membrane</keyword>
<evidence type="ECO:0000313" key="10">
    <source>
        <dbReference type="Proteomes" id="UP000297535"/>
    </source>
</evidence>
<keyword evidence="5 8" id="KW-0812">Transmembrane</keyword>
<dbReference type="PANTHER" id="PTHR30269">
    <property type="entry name" value="TRANSMEMBRANE PROTEIN YFCA"/>
    <property type="match status" value="1"/>
</dbReference>
<comment type="subcellular location">
    <subcellularLocation>
        <location evidence="1 8">Cell membrane</location>
        <topology evidence="1 8">Multi-pass membrane protein</topology>
    </subcellularLocation>
</comment>
<dbReference type="PANTHER" id="PTHR30269:SF37">
    <property type="entry name" value="MEMBRANE TRANSPORTER PROTEIN"/>
    <property type="match status" value="1"/>
</dbReference>
<accession>A0A4Z0NGZ3</accession>
<evidence type="ECO:0000256" key="5">
    <source>
        <dbReference type="ARBA" id="ARBA00022692"/>
    </source>
</evidence>
<dbReference type="EMBL" id="SRLB01000036">
    <property type="protein sequence ID" value="TGD94922.1"/>
    <property type="molecule type" value="Genomic_DNA"/>
</dbReference>
<feature type="transmembrane region" description="Helical" evidence="8">
    <location>
        <begin position="220"/>
        <end position="239"/>
    </location>
</feature>
<dbReference type="InterPro" id="IPR002781">
    <property type="entry name" value="TM_pro_TauE-like"/>
</dbReference>
<dbReference type="AlphaFoldDB" id="A0A4Z0NGZ3"/>
<feature type="transmembrane region" description="Helical" evidence="8">
    <location>
        <begin position="190"/>
        <end position="208"/>
    </location>
</feature>
<name>A0A4Z0NGZ3_9HYPH</name>
<evidence type="ECO:0000256" key="6">
    <source>
        <dbReference type="ARBA" id="ARBA00022989"/>
    </source>
</evidence>
<feature type="transmembrane region" description="Helical" evidence="8">
    <location>
        <begin position="75"/>
        <end position="93"/>
    </location>
</feature>
<keyword evidence="10" id="KW-1185">Reference proteome</keyword>
<keyword evidence="3" id="KW-0813">Transport</keyword>
<dbReference type="InterPro" id="IPR052017">
    <property type="entry name" value="TSUP"/>
</dbReference>
<evidence type="ECO:0000256" key="3">
    <source>
        <dbReference type="ARBA" id="ARBA00022448"/>
    </source>
</evidence>
<evidence type="ECO:0000256" key="2">
    <source>
        <dbReference type="ARBA" id="ARBA00009142"/>
    </source>
</evidence>
<reference evidence="9 10" key="1">
    <citation type="submission" date="2019-04" db="EMBL/GenBank/DDBJ databases">
        <authorList>
            <person name="Feng G."/>
            <person name="Zhu H."/>
        </authorList>
    </citation>
    <scope>NUCLEOTIDE SEQUENCE [LARGE SCALE GENOMIC DNA]</scope>
    <source>
        <strain evidence="9 10">6HR-1</strain>
    </source>
</reference>
<evidence type="ECO:0000256" key="1">
    <source>
        <dbReference type="ARBA" id="ARBA00004651"/>
    </source>
</evidence>
<feature type="transmembrane region" description="Helical" evidence="8">
    <location>
        <begin position="99"/>
        <end position="118"/>
    </location>
</feature>
<evidence type="ECO:0000256" key="7">
    <source>
        <dbReference type="ARBA" id="ARBA00023136"/>
    </source>
</evidence>
<comment type="caution">
    <text evidence="9">The sequence shown here is derived from an EMBL/GenBank/DDBJ whole genome shotgun (WGS) entry which is preliminary data.</text>
</comment>
<comment type="similarity">
    <text evidence="2 8">Belongs to the 4-toluene sulfonate uptake permease (TSUP) (TC 2.A.102) family.</text>
</comment>